<feature type="domain" description="NB-ARC" evidence="1">
    <location>
        <begin position="21"/>
        <end position="186"/>
    </location>
</feature>
<sequence length="369" mass="42189">MNNPFNPSFGRIPTIFLNRGQLIDEVVEELDNPNSPYKVSIVYGMRGVGKTTFLTEVGRKVEQEPNWLVVDLAMGSNLMATLVDNLYMKANSDLQKTFESIRGLSFSAFGLQLSADISKPTLSTYQGILTNMFAKLRKKGIKVLITLDEVKSNSELKNFAAYYQILNREDYPVALMMTGLPENISELQNEDVMTFLLRGKRIPLSSLNLSQIELSYSKVFNQSGYKVNADTLNKMVVMTMGYSYAFQLLGYLVWNAAKESKIINQALLDQVKIEYLIELDQNAYTKIFSSLSKQDKKFVLAMAQSKNNRVLIKEIREKLGRPSNFVANYRRRLLDDQIIKSTNYGEVAFTLPYFKEYVLQQYRFEQGLE</sequence>
<comment type="caution">
    <text evidence="2">The sequence shown here is derived from an EMBL/GenBank/DDBJ whole genome shotgun (WGS) entry which is preliminary data.</text>
</comment>
<evidence type="ECO:0000313" key="2">
    <source>
        <dbReference type="EMBL" id="KRL20624.1"/>
    </source>
</evidence>
<dbReference type="Proteomes" id="UP000051311">
    <property type="component" value="Unassembled WGS sequence"/>
</dbReference>
<dbReference type="Pfam" id="PF00931">
    <property type="entry name" value="NB-ARC"/>
    <property type="match status" value="1"/>
</dbReference>
<accession>A0A0R1NJK9</accession>
<dbReference type="RefSeq" id="WP_025005969.1">
    <property type="nucleotide sequence ID" value="NZ_AZEL01000056.1"/>
</dbReference>
<reference evidence="2 3" key="1">
    <citation type="journal article" date="2015" name="Genome Announc.">
        <title>Expanding the biotechnology potential of lactobacilli through comparative genomics of 213 strains and associated genera.</title>
        <authorList>
            <person name="Sun Z."/>
            <person name="Harris H.M."/>
            <person name="McCann A."/>
            <person name="Guo C."/>
            <person name="Argimon S."/>
            <person name="Zhang W."/>
            <person name="Yang X."/>
            <person name="Jeffery I.B."/>
            <person name="Cooney J.C."/>
            <person name="Kagawa T.F."/>
            <person name="Liu W."/>
            <person name="Song Y."/>
            <person name="Salvetti E."/>
            <person name="Wrobel A."/>
            <person name="Rasinkangas P."/>
            <person name="Parkhill J."/>
            <person name="Rea M.C."/>
            <person name="O'Sullivan O."/>
            <person name="Ritari J."/>
            <person name="Douillard F.P."/>
            <person name="Paul Ross R."/>
            <person name="Yang R."/>
            <person name="Briner A.E."/>
            <person name="Felis G.E."/>
            <person name="de Vos W.M."/>
            <person name="Barrangou R."/>
            <person name="Klaenhammer T.R."/>
            <person name="Caufield P.W."/>
            <person name="Cui Y."/>
            <person name="Zhang H."/>
            <person name="O'Toole P.W."/>
        </authorList>
    </citation>
    <scope>NUCLEOTIDE SEQUENCE [LARGE SCALE GENOMIC DNA]</scope>
    <source>
        <strain evidence="2 3">DSM 10532</strain>
    </source>
</reference>
<dbReference type="InterPro" id="IPR027417">
    <property type="entry name" value="P-loop_NTPase"/>
</dbReference>
<dbReference type="OrthoDB" id="1550566at2"/>
<dbReference type="AlphaFoldDB" id="A0A0R1NJK9"/>
<dbReference type="EMBL" id="AZEL01000056">
    <property type="protein sequence ID" value="KRL20624.1"/>
    <property type="molecule type" value="Genomic_DNA"/>
</dbReference>
<dbReference type="SUPFAM" id="SSF52540">
    <property type="entry name" value="P-loop containing nucleoside triphosphate hydrolases"/>
    <property type="match status" value="1"/>
</dbReference>
<evidence type="ECO:0000259" key="1">
    <source>
        <dbReference type="Pfam" id="PF00931"/>
    </source>
</evidence>
<dbReference type="GO" id="GO:0043531">
    <property type="term" value="F:ADP binding"/>
    <property type="evidence" value="ECO:0007669"/>
    <property type="project" value="InterPro"/>
</dbReference>
<protein>
    <recommendedName>
        <fullName evidence="1">NB-ARC domain-containing protein</fullName>
    </recommendedName>
</protein>
<dbReference type="PANTHER" id="PTHR34301">
    <property type="entry name" value="DNA-BINDING PROTEIN-RELATED"/>
    <property type="match status" value="1"/>
</dbReference>
<dbReference type="eggNOG" id="COG1672">
    <property type="taxonomic scope" value="Bacteria"/>
</dbReference>
<dbReference type="Gene3D" id="3.40.50.300">
    <property type="entry name" value="P-loop containing nucleotide triphosphate hydrolases"/>
    <property type="match status" value="1"/>
</dbReference>
<proteinExistence type="predicted"/>
<dbReference type="InterPro" id="IPR002182">
    <property type="entry name" value="NB-ARC"/>
</dbReference>
<dbReference type="PANTHER" id="PTHR34301:SF8">
    <property type="entry name" value="ATPASE DOMAIN-CONTAINING PROTEIN"/>
    <property type="match status" value="1"/>
</dbReference>
<dbReference type="STRING" id="1423748.FC37_GL001865"/>
<name>A0A0R1NJK9_9LACO</name>
<evidence type="ECO:0000313" key="3">
    <source>
        <dbReference type="Proteomes" id="UP000051311"/>
    </source>
</evidence>
<organism evidence="2 3">
    <name type="scientific">Lactobacillus gallinarum DSM 10532 = JCM 2011</name>
    <dbReference type="NCBI Taxonomy" id="1423748"/>
    <lineage>
        <taxon>Bacteria</taxon>
        <taxon>Bacillati</taxon>
        <taxon>Bacillota</taxon>
        <taxon>Bacilli</taxon>
        <taxon>Lactobacillales</taxon>
        <taxon>Lactobacillaceae</taxon>
        <taxon>Lactobacillus</taxon>
    </lineage>
</organism>
<dbReference type="PATRIC" id="fig|1423748.3.peg.1937"/>
<gene>
    <name evidence="2" type="ORF">FC37_GL001865</name>
</gene>